<feature type="compositionally biased region" description="Low complexity" evidence="4">
    <location>
        <begin position="586"/>
        <end position="601"/>
    </location>
</feature>
<evidence type="ECO:0000313" key="8">
    <source>
        <dbReference type="Proteomes" id="UP000001949"/>
    </source>
</evidence>
<feature type="region of interest" description="Disordered" evidence="4">
    <location>
        <begin position="586"/>
        <end position="647"/>
    </location>
</feature>
<dbReference type="Gene3D" id="2.60.200.20">
    <property type="match status" value="1"/>
</dbReference>
<evidence type="ECO:0000259" key="5">
    <source>
        <dbReference type="PROSITE" id="PS50006"/>
    </source>
</evidence>
<dbReference type="PANTHER" id="PTHR46210">
    <property type="entry name" value="FHA DOMAIN-CONTAINING PROTEIN"/>
    <property type="match status" value="1"/>
</dbReference>
<dbReference type="RefSeq" id="XP_765998.1">
    <property type="nucleotide sequence ID" value="XM_760905.1"/>
</dbReference>
<dbReference type="InterPro" id="IPR000253">
    <property type="entry name" value="FHA_dom"/>
</dbReference>
<dbReference type="PROSITE" id="PS51292">
    <property type="entry name" value="ZF_RING_CH"/>
    <property type="match status" value="1"/>
</dbReference>
<keyword evidence="3" id="KW-0862">Zinc</keyword>
<feature type="compositionally biased region" description="Low complexity" evidence="4">
    <location>
        <begin position="628"/>
        <end position="647"/>
    </location>
</feature>
<evidence type="ECO:0000313" key="7">
    <source>
        <dbReference type="EMBL" id="EAN33715.1"/>
    </source>
</evidence>
<feature type="region of interest" description="Disordered" evidence="4">
    <location>
        <begin position="687"/>
        <end position="741"/>
    </location>
</feature>
<dbReference type="CDD" id="cd16495">
    <property type="entry name" value="RING_CH-C4HC3_MARCH"/>
    <property type="match status" value="1"/>
</dbReference>
<dbReference type="InterPro" id="IPR013083">
    <property type="entry name" value="Znf_RING/FYVE/PHD"/>
</dbReference>
<dbReference type="Gene3D" id="3.30.40.10">
    <property type="entry name" value="Zinc/RING finger domain, C3HC4 (zinc finger)"/>
    <property type="match status" value="1"/>
</dbReference>
<keyword evidence="8" id="KW-1185">Reference proteome</keyword>
<organism evidence="7 8">
    <name type="scientific">Theileria parva</name>
    <name type="common">East coast fever infection agent</name>
    <dbReference type="NCBI Taxonomy" id="5875"/>
    <lineage>
        <taxon>Eukaryota</taxon>
        <taxon>Sar</taxon>
        <taxon>Alveolata</taxon>
        <taxon>Apicomplexa</taxon>
        <taxon>Aconoidasida</taxon>
        <taxon>Piroplasmida</taxon>
        <taxon>Theileriidae</taxon>
        <taxon>Theileria</taxon>
    </lineage>
</organism>
<dbReference type="Pfam" id="PF00498">
    <property type="entry name" value="FHA"/>
    <property type="match status" value="1"/>
</dbReference>
<feature type="domain" description="RING-CH-type" evidence="6">
    <location>
        <begin position="247"/>
        <end position="326"/>
    </location>
</feature>
<dbReference type="GO" id="GO:0008270">
    <property type="term" value="F:zinc ion binding"/>
    <property type="evidence" value="ECO:0007669"/>
    <property type="project" value="UniProtKB-KW"/>
</dbReference>
<feature type="compositionally biased region" description="Polar residues" evidence="4">
    <location>
        <begin position="602"/>
        <end position="616"/>
    </location>
</feature>
<dbReference type="InterPro" id="IPR008984">
    <property type="entry name" value="SMAD_FHA_dom_sf"/>
</dbReference>
<evidence type="ECO:0000256" key="3">
    <source>
        <dbReference type="ARBA" id="ARBA00022833"/>
    </source>
</evidence>
<dbReference type="PROSITE" id="PS50006">
    <property type="entry name" value="FHA_DOMAIN"/>
    <property type="match status" value="1"/>
</dbReference>
<dbReference type="AlphaFoldDB" id="Q4N8J3"/>
<gene>
    <name evidence="7" type="ordered locus">TP01_0478</name>
</gene>
<dbReference type="eggNOG" id="KOG1609">
    <property type="taxonomic scope" value="Eukaryota"/>
</dbReference>
<proteinExistence type="predicted"/>
<dbReference type="GeneID" id="3503379"/>
<evidence type="ECO:0000259" key="6">
    <source>
        <dbReference type="PROSITE" id="PS51292"/>
    </source>
</evidence>
<dbReference type="InParanoid" id="Q4N8J3"/>
<dbReference type="CDD" id="cd00060">
    <property type="entry name" value="FHA"/>
    <property type="match status" value="1"/>
</dbReference>
<keyword evidence="1" id="KW-0479">Metal-binding</keyword>
<dbReference type="SUPFAM" id="SSF49879">
    <property type="entry name" value="SMAD/FHA domain"/>
    <property type="match status" value="1"/>
</dbReference>
<dbReference type="Proteomes" id="UP000001949">
    <property type="component" value="Unassembled WGS sequence"/>
</dbReference>
<protein>
    <submittedName>
        <fullName evidence="7">FHA domain protein, putative</fullName>
    </submittedName>
</protein>
<dbReference type="SMART" id="SM00240">
    <property type="entry name" value="FHA"/>
    <property type="match status" value="1"/>
</dbReference>
<keyword evidence="2" id="KW-0863">Zinc-finger</keyword>
<dbReference type="PANTHER" id="PTHR46210:SF1">
    <property type="entry name" value="FHA DOMAIN-CONTAINING PROTEIN"/>
    <property type="match status" value="1"/>
</dbReference>
<dbReference type="SMART" id="SM00744">
    <property type="entry name" value="RINGv"/>
    <property type="match status" value="1"/>
</dbReference>
<sequence>MYPTGLSRPYMLRVSSRTWLRDSHDLFDYETHQHVKISHFATSCPLKVLRNDSEVSVIDYNNNVDREHDHLLSIVCNRAGDYIVAPAEKIQGSLLSPQKLWLIVRTLPSQRYPLQENDIIKLGRFRLRVKQLVPGPSVETPDSSSDNTIGYPDDVINCGETNDAQIVKLFDGIIPDKTITFEEQCNIQCRICLSEGYLHYPSSDNTPNTTPANSSSNDTSLDIDSVTGKMDIYSNPLNSNTSSVTCSLDPNLADASIDNLEKSATFESDRLICACECKGSIKYVHVECLRKWIDSKWSLRGEDPLPSIVFIKEVSCELCKTNYPCFIRQNGELIQIVKMPKMQTPFLVLENTTPQAVRGVHLVSMRDSKDLKLGRGHESDLRIPDVSISRYHANIRYENGQFYLEDHDSKFGTLVAMKKSRIVSSDEPLAVQVGRSVINLTVDKSLPYFEKTWLTLTPTPPVYNTFDVPTNGSGNVDLNLNSAPVFGSQAYNSMIPTVNVPNMGNGNNMSNQGNMGNQVNMTNPGAFGNPVNVANLTSSSNGVNVMHSQGISPNSTAIGIDMMDHPMHPSGYMSFYQPSYSNPVHIPSPSNSNSISNGSNNFAFQQGSSTPTAPTNGNGGNVGPAHTLPSSGHGLPSPGHGLPSPGSRVSPLNDIYWGCLREAARQRFDPHALDGLANNRLNSFRLNPVSSSPNMNNGNGNLSMNSSGVISSSSSSGMSSSGQMNPGNSSSSGMSMSNSGEDLDMLLPDTVFIANWNNLPTRNLDLNGDTSTSALEHRHSQDLDKPITRI</sequence>
<comment type="caution">
    <text evidence="7">The sequence shown here is derived from an EMBL/GenBank/DDBJ whole genome shotgun (WGS) entry which is preliminary data.</text>
</comment>
<evidence type="ECO:0000256" key="1">
    <source>
        <dbReference type="ARBA" id="ARBA00022723"/>
    </source>
</evidence>
<dbReference type="STRING" id="5875.Q4N8J3"/>
<evidence type="ECO:0000256" key="2">
    <source>
        <dbReference type="ARBA" id="ARBA00022771"/>
    </source>
</evidence>
<name>Q4N8J3_THEPA</name>
<dbReference type="KEGG" id="tpv:TP01_0478"/>
<evidence type="ECO:0000256" key="4">
    <source>
        <dbReference type="SAM" id="MobiDB-lite"/>
    </source>
</evidence>
<feature type="compositionally biased region" description="Low complexity" evidence="4">
    <location>
        <begin position="687"/>
        <end position="739"/>
    </location>
</feature>
<dbReference type="InterPro" id="IPR011016">
    <property type="entry name" value="Znf_RING-CH"/>
</dbReference>
<feature type="domain" description="FHA" evidence="5">
    <location>
        <begin position="371"/>
        <end position="420"/>
    </location>
</feature>
<dbReference type="EMBL" id="AAGK01000001">
    <property type="protein sequence ID" value="EAN33715.1"/>
    <property type="molecule type" value="Genomic_DNA"/>
</dbReference>
<accession>Q4N8J3</accession>
<reference evidence="7 8" key="1">
    <citation type="journal article" date="2005" name="Science">
        <title>Genome sequence of Theileria parva, a bovine pathogen that transforms lymphocytes.</title>
        <authorList>
            <person name="Gardner M.J."/>
            <person name="Bishop R."/>
            <person name="Shah T."/>
            <person name="de Villiers E.P."/>
            <person name="Carlton J.M."/>
            <person name="Hall N."/>
            <person name="Ren Q."/>
            <person name="Paulsen I.T."/>
            <person name="Pain A."/>
            <person name="Berriman M."/>
            <person name="Wilson R.J.M."/>
            <person name="Sato S."/>
            <person name="Ralph S.A."/>
            <person name="Mann D.J."/>
            <person name="Xiong Z."/>
            <person name="Shallom S.J."/>
            <person name="Weidman J."/>
            <person name="Jiang L."/>
            <person name="Lynn J."/>
            <person name="Weaver B."/>
            <person name="Shoaibi A."/>
            <person name="Domingo A.R."/>
            <person name="Wasawo D."/>
            <person name="Crabtree J."/>
            <person name="Wortman J.R."/>
            <person name="Haas B."/>
            <person name="Angiuoli S.V."/>
            <person name="Creasy T.H."/>
            <person name="Lu C."/>
            <person name="Suh B."/>
            <person name="Silva J.C."/>
            <person name="Utterback T.R."/>
            <person name="Feldblyum T.V."/>
            <person name="Pertea M."/>
            <person name="Allen J."/>
            <person name="Nierman W.C."/>
            <person name="Taracha E.L.N."/>
            <person name="Salzberg S.L."/>
            <person name="White O.R."/>
            <person name="Fitzhugh H.A."/>
            <person name="Morzaria S."/>
            <person name="Venter J.C."/>
            <person name="Fraser C.M."/>
            <person name="Nene V."/>
        </authorList>
    </citation>
    <scope>NUCLEOTIDE SEQUENCE [LARGE SCALE GENOMIC DNA]</scope>
    <source>
        <strain evidence="7 8">Muguga</strain>
    </source>
</reference>
<dbReference type="SUPFAM" id="SSF57850">
    <property type="entry name" value="RING/U-box"/>
    <property type="match status" value="1"/>
</dbReference>
<dbReference type="OMA" id="ICACECK"/>
<dbReference type="VEuPathDB" id="PiroplasmaDB:TpMuguga_01g00478"/>
<dbReference type="Pfam" id="PF12906">
    <property type="entry name" value="RINGv"/>
    <property type="match status" value="1"/>
</dbReference>